<gene>
    <name evidence="8" type="ORF">F53441_5340</name>
</gene>
<evidence type="ECO:0000256" key="6">
    <source>
        <dbReference type="SAM" id="MobiDB-lite"/>
    </source>
</evidence>
<dbReference type="OrthoDB" id="3862662at2759"/>
<dbReference type="InterPro" id="IPR036864">
    <property type="entry name" value="Zn2-C6_fun-type_DNA-bd_sf"/>
</dbReference>
<evidence type="ECO:0000313" key="8">
    <source>
        <dbReference type="EMBL" id="KAF4451661.1"/>
    </source>
</evidence>
<dbReference type="PROSITE" id="PS50048">
    <property type="entry name" value="ZN2_CY6_FUNGAL_2"/>
    <property type="match status" value="1"/>
</dbReference>
<dbReference type="Pfam" id="PF00172">
    <property type="entry name" value="Zn_clus"/>
    <property type="match status" value="1"/>
</dbReference>
<dbReference type="PROSITE" id="PS00463">
    <property type="entry name" value="ZN2_CY6_FUNGAL_1"/>
    <property type="match status" value="1"/>
</dbReference>
<organism evidence="8 9">
    <name type="scientific">Fusarium austroafricanum</name>
    <dbReference type="NCBI Taxonomy" id="2364996"/>
    <lineage>
        <taxon>Eukaryota</taxon>
        <taxon>Fungi</taxon>
        <taxon>Dikarya</taxon>
        <taxon>Ascomycota</taxon>
        <taxon>Pezizomycotina</taxon>
        <taxon>Sordariomycetes</taxon>
        <taxon>Hypocreomycetidae</taxon>
        <taxon>Hypocreales</taxon>
        <taxon>Nectriaceae</taxon>
        <taxon>Fusarium</taxon>
        <taxon>Fusarium concolor species complex</taxon>
    </lineage>
</organism>
<keyword evidence="3" id="KW-0805">Transcription regulation</keyword>
<evidence type="ECO:0000256" key="3">
    <source>
        <dbReference type="ARBA" id="ARBA00023015"/>
    </source>
</evidence>
<reference evidence="8" key="1">
    <citation type="submission" date="2020-01" db="EMBL/GenBank/DDBJ databases">
        <title>Identification and distribution of gene clusters putatively required for synthesis of sphingolipid metabolism inhibitors in phylogenetically diverse species of the filamentous fungus Fusarium.</title>
        <authorList>
            <person name="Kim H.-S."/>
            <person name="Busman M."/>
            <person name="Brown D.W."/>
            <person name="Divon H."/>
            <person name="Uhlig S."/>
            <person name="Proctor R.H."/>
        </authorList>
    </citation>
    <scope>NUCLEOTIDE SEQUENCE</scope>
    <source>
        <strain evidence="8">NRRL 53441</strain>
    </source>
</reference>
<name>A0A8H4KKW2_9HYPO</name>
<comment type="subcellular location">
    <subcellularLocation>
        <location evidence="1">Nucleus</location>
    </subcellularLocation>
</comment>
<accession>A0A8H4KKW2</accession>
<dbReference type="GO" id="GO:0008270">
    <property type="term" value="F:zinc ion binding"/>
    <property type="evidence" value="ECO:0007669"/>
    <property type="project" value="InterPro"/>
</dbReference>
<dbReference type="SUPFAM" id="SSF57701">
    <property type="entry name" value="Zn2/Cys6 DNA-binding domain"/>
    <property type="match status" value="1"/>
</dbReference>
<evidence type="ECO:0000259" key="7">
    <source>
        <dbReference type="PROSITE" id="PS50048"/>
    </source>
</evidence>
<evidence type="ECO:0000256" key="4">
    <source>
        <dbReference type="ARBA" id="ARBA00023163"/>
    </source>
</evidence>
<protein>
    <recommendedName>
        <fullName evidence="7">Zn(2)-C6 fungal-type domain-containing protein</fullName>
    </recommendedName>
</protein>
<dbReference type="InterPro" id="IPR001138">
    <property type="entry name" value="Zn2Cys6_DnaBD"/>
</dbReference>
<comment type="caution">
    <text evidence="8">The sequence shown here is derived from an EMBL/GenBank/DDBJ whole genome shotgun (WGS) entry which is preliminary data.</text>
</comment>
<dbReference type="SMART" id="SM00066">
    <property type="entry name" value="GAL4"/>
    <property type="match status" value="1"/>
</dbReference>
<evidence type="ECO:0000313" key="9">
    <source>
        <dbReference type="Proteomes" id="UP000605986"/>
    </source>
</evidence>
<proteinExistence type="predicted"/>
<feature type="compositionally biased region" description="Low complexity" evidence="6">
    <location>
        <begin position="66"/>
        <end position="75"/>
    </location>
</feature>
<dbReference type="CDD" id="cd12148">
    <property type="entry name" value="fungal_TF_MHR"/>
    <property type="match status" value="1"/>
</dbReference>
<evidence type="ECO:0000256" key="1">
    <source>
        <dbReference type="ARBA" id="ARBA00004123"/>
    </source>
</evidence>
<keyword evidence="4" id="KW-0804">Transcription</keyword>
<dbReference type="InterPro" id="IPR050815">
    <property type="entry name" value="TF_fung"/>
</dbReference>
<dbReference type="Pfam" id="PF04082">
    <property type="entry name" value="Fungal_trans"/>
    <property type="match status" value="1"/>
</dbReference>
<dbReference type="CDD" id="cd00067">
    <property type="entry name" value="GAL4"/>
    <property type="match status" value="1"/>
</dbReference>
<feature type="domain" description="Zn(2)-C6 fungal-type" evidence="7">
    <location>
        <begin position="14"/>
        <end position="44"/>
    </location>
</feature>
<dbReference type="InterPro" id="IPR007219">
    <property type="entry name" value="XnlR_reg_dom"/>
</dbReference>
<dbReference type="Gene3D" id="4.10.240.10">
    <property type="entry name" value="Zn(2)-C6 fungal-type DNA-binding domain"/>
    <property type="match status" value="1"/>
</dbReference>
<dbReference type="Proteomes" id="UP000605986">
    <property type="component" value="Unassembled WGS sequence"/>
</dbReference>
<dbReference type="AlphaFoldDB" id="A0A8H4KKW2"/>
<keyword evidence="2" id="KW-0479">Metal-binding</keyword>
<evidence type="ECO:0000256" key="5">
    <source>
        <dbReference type="ARBA" id="ARBA00023242"/>
    </source>
</evidence>
<evidence type="ECO:0000256" key="2">
    <source>
        <dbReference type="ARBA" id="ARBA00022723"/>
    </source>
</evidence>
<dbReference type="GO" id="GO:0006351">
    <property type="term" value="P:DNA-templated transcription"/>
    <property type="evidence" value="ECO:0007669"/>
    <property type="project" value="InterPro"/>
</dbReference>
<keyword evidence="9" id="KW-1185">Reference proteome</keyword>
<dbReference type="GO" id="GO:0000981">
    <property type="term" value="F:DNA-binding transcription factor activity, RNA polymerase II-specific"/>
    <property type="evidence" value="ECO:0007669"/>
    <property type="project" value="InterPro"/>
</dbReference>
<dbReference type="GO" id="GO:0003677">
    <property type="term" value="F:DNA binding"/>
    <property type="evidence" value="ECO:0007669"/>
    <property type="project" value="InterPro"/>
</dbReference>
<sequence>MSVSSEPPARARASCFHCRNSKRRCDKTLPKCHLCSRKSIECRYPRRRGQRSASPDGSPNNRDDTAATATSSTTTLRQDNGPEFSAELVTTTAIRFLAPDLFRDLRLQVPRMDWDIPEEVAFHLGDRQQMQQTTSEFLRLTQSWMPVVSGKRHLAAVLNPLQLPLRRPTALLALCMKLCCLPADNSQGRRSLYLLVKRLYVEAERMEDACLEVMQSAIFIAIFEIGDAMFSAAYLTVGALARYGMAMGMDKINRDALGSKVGVTVGASWSDIEEMRRVWWATLVLDRFLNFSQPSRSLVTADPSFEDFLPVDDECFHNQKSTPENATRISEGFHFEMGSFARLCQGTHLVSKALALCRVTPGSNGEASISDDMVQLCRTLEALVRVNEIEATTRKLAYCSQSIISYIGILVLQQHHWQHGNPAMGDHIFPETESALDTLERISTTLRQGGSYSCNSIEGGHCSLFFVELVYRGMLVLITMSQRRPTPEVQSKKESMKWLLSHIQKRWPLVAVYGRILEAREMMLAVEAASI</sequence>
<dbReference type="EMBL" id="JAADJG010000212">
    <property type="protein sequence ID" value="KAF4451661.1"/>
    <property type="molecule type" value="Genomic_DNA"/>
</dbReference>
<feature type="compositionally biased region" description="Polar residues" evidence="6">
    <location>
        <begin position="51"/>
        <end position="60"/>
    </location>
</feature>
<dbReference type="GO" id="GO:0005634">
    <property type="term" value="C:nucleus"/>
    <property type="evidence" value="ECO:0007669"/>
    <property type="project" value="UniProtKB-SubCell"/>
</dbReference>
<dbReference type="PANTHER" id="PTHR47338:SF20">
    <property type="entry name" value="ZN(II)2CYS6 TRANSCRIPTION FACTOR (EUROFUNG)"/>
    <property type="match status" value="1"/>
</dbReference>
<keyword evidence="5" id="KW-0539">Nucleus</keyword>
<dbReference type="PANTHER" id="PTHR47338">
    <property type="entry name" value="ZN(II)2CYS6 TRANSCRIPTION FACTOR (EUROFUNG)-RELATED"/>
    <property type="match status" value="1"/>
</dbReference>
<feature type="region of interest" description="Disordered" evidence="6">
    <location>
        <begin position="46"/>
        <end position="82"/>
    </location>
</feature>